<sequence>MLKVLLIIHVFKDKKVSITGKFSYSLLDNEGCTLISLTKSVRSFKQIWLKLHKAWAEALLGIKDNTNKSNTNFFIGIKFWEFII</sequence>
<evidence type="ECO:0000313" key="1">
    <source>
        <dbReference type="EMBL" id="RFS21176.1"/>
    </source>
</evidence>
<gene>
    <name evidence="1" type="ORF">DVR12_17740</name>
</gene>
<keyword evidence="2" id="KW-1185">Reference proteome</keyword>
<name>A0A3E1Y810_9BACT</name>
<protein>
    <submittedName>
        <fullName evidence="1">Uncharacterized protein</fullName>
    </submittedName>
</protein>
<evidence type="ECO:0000313" key="2">
    <source>
        <dbReference type="Proteomes" id="UP000260644"/>
    </source>
</evidence>
<comment type="caution">
    <text evidence="1">The sequence shown here is derived from an EMBL/GenBank/DDBJ whole genome shotgun (WGS) entry which is preliminary data.</text>
</comment>
<proteinExistence type="predicted"/>
<dbReference type="EMBL" id="QPMM01000009">
    <property type="protein sequence ID" value="RFS21176.1"/>
    <property type="molecule type" value="Genomic_DNA"/>
</dbReference>
<dbReference type="Proteomes" id="UP000260644">
    <property type="component" value="Unassembled WGS sequence"/>
</dbReference>
<organism evidence="1 2">
    <name type="scientific">Chitinophaga silvatica</name>
    <dbReference type="NCBI Taxonomy" id="2282649"/>
    <lineage>
        <taxon>Bacteria</taxon>
        <taxon>Pseudomonadati</taxon>
        <taxon>Bacteroidota</taxon>
        <taxon>Chitinophagia</taxon>
        <taxon>Chitinophagales</taxon>
        <taxon>Chitinophagaceae</taxon>
        <taxon>Chitinophaga</taxon>
    </lineage>
</organism>
<accession>A0A3E1Y810</accession>
<reference evidence="1 2" key="1">
    <citation type="submission" date="2018-07" db="EMBL/GenBank/DDBJ databases">
        <title>Chitinophaga K2CV101002-2 sp. nov., isolated from a monsoon evergreen broad-leaved forest soil.</title>
        <authorList>
            <person name="Lv Y."/>
        </authorList>
    </citation>
    <scope>NUCLEOTIDE SEQUENCE [LARGE SCALE GENOMIC DNA]</scope>
    <source>
        <strain evidence="1 2">GDMCC 1.1288</strain>
    </source>
</reference>
<dbReference type="AlphaFoldDB" id="A0A3E1Y810"/>